<feature type="transmembrane region" description="Helical" evidence="8">
    <location>
        <begin position="158"/>
        <end position="186"/>
    </location>
</feature>
<dbReference type="Pfam" id="PF13231">
    <property type="entry name" value="PMT_2"/>
    <property type="match status" value="1"/>
</dbReference>
<evidence type="ECO:0000256" key="6">
    <source>
        <dbReference type="ARBA" id="ARBA00022989"/>
    </source>
</evidence>
<dbReference type="GO" id="GO:0016763">
    <property type="term" value="F:pentosyltransferase activity"/>
    <property type="evidence" value="ECO:0007669"/>
    <property type="project" value="TreeGrafter"/>
</dbReference>
<feature type="transmembrane region" description="Helical" evidence="8">
    <location>
        <begin position="86"/>
        <end position="106"/>
    </location>
</feature>
<protein>
    <recommendedName>
        <fullName evidence="9">Glycosyltransferase RgtA/B/C/D-like domain-containing protein</fullName>
    </recommendedName>
</protein>
<evidence type="ECO:0000256" key="2">
    <source>
        <dbReference type="ARBA" id="ARBA00022475"/>
    </source>
</evidence>
<dbReference type="AlphaFoldDB" id="A0A1G1VV30"/>
<sequence length="460" mass="52401">MNLKSHASLVIFLVLALLVFAFSWTKHIVFTDEIIYEEFSYQMFTTGDYLAPNQEGTVWLIRPPLYFWITALAYRIIPPTPFSRRLVTLIAAAATVALTYKLAAPFFSKKAARWSMILLATTPLFLFFTKAANLDIPLAFFILATILAYEKAKTQPRWLWVAGISFGLGILTRSFLALTPVPVILIDQMLFEKRKIPAKHIALALALSLTIALPWHLAVWRRYPQAFVQDYLKFNIADHLFAQTPGHQPISMIRFLANVLVIYNPLAVLALGNLLPQRSRTRRNLRLFLIWIASSLVPLSLAVTRHEWYAIQALPPIAILAGSGLVRIEEAVRLRLNAQRLVILKMFGLSVLLTLPTVVFLNMPKETKSVATLNQFLKRTPASTPLYNLENRYTPQSTLYNPRETPVIDSEELESIVAPLYVYADDDRQYELIKEKTQSCCEWEIIAQDRNAKVVFINPR</sequence>
<proteinExistence type="predicted"/>
<feature type="transmembrane region" description="Helical" evidence="8">
    <location>
        <begin position="198"/>
        <end position="217"/>
    </location>
</feature>
<dbReference type="PANTHER" id="PTHR33908">
    <property type="entry name" value="MANNOSYLTRANSFERASE YKCB-RELATED"/>
    <property type="match status" value="1"/>
</dbReference>
<feature type="transmembrane region" description="Helical" evidence="8">
    <location>
        <begin position="136"/>
        <end position="152"/>
    </location>
</feature>
<evidence type="ECO:0000313" key="11">
    <source>
        <dbReference type="Proteomes" id="UP000176723"/>
    </source>
</evidence>
<evidence type="ECO:0000256" key="7">
    <source>
        <dbReference type="ARBA" id="ARBA00023136"/>
    </source>
</evidence>
<dbReference type="STRING" id="1797593.A3A65_04075"/>
<dbReference type="InterPro" id="IPR050297">
    <property type="entry name" value="LipidA_mod_glycosyltrf_83"/>
</dbReference>
<evidence type="ECO:0000256" key="3">
    <source>
        <dbReference type="ARBA" id="ARBA00022676"/>
    </source>
</evidence>
<dbReference type="Proteomes" id="UP000176723">
    <property type="component" value="Unassembled WGS sequence"/>
</dbReference>
<dbReference type="GO" id="GO:0005886">
    <property type="term" value="C:plasma membrane"/>
    <property type="evidence" value="ECO:0007669"/>
    <property type="project" value="UniProtKB-SubCell"/>
</dbReference>
<evidence type="ECO:0000313" key="10">
    <source>
        <dbReference type="EMBL" id="OGY19273.1"/>
    </source>
</evidence>
<feature type="transmembrane region" description="Helical" evidence="8">
    <location>
        <begin position="309"/>
        <end position="328"/>
    </location>
</feature>
<evidence type="ECO:0000256" key="1">
    <source>
        <dbReference type="ARBA" id="ARBA00004651"/>
    </source>
</evidence>
<evidence type="ECO:0000256" key="4">
    <source>
        <dbReference type="ARBA" id="ARBA00022679"/>
    </source>
</evidence>
<dbReference type="EMBL" id="MHCL01000029">
    <property type="protein sequence ID" value="OGY19273.1"/>
    <property type="molecule type" value="Genomic_DNA"/>
</dbReference>
<gene>
    <name evidence="10" type="ORF">A3A65_04075</name>
</gene>
<organism evidence="10 11">
    <name type="scientific">Candidatus Chisholmbacteria bacterium RIFCSPLOWO2_01_FULL_49_14</name>
    <dbReference type="NCBI Taxonomy" id="1797593"/>
    <lineage>
        <taxon>Bacteria</taxon>
        <taxon>Candidatus Chisholmiibacteriota</taxon>
    </lineage>
</organism>
<evidence type="ECO:0000259" key="9">
    <source>
        <dbReference type="Pfam" id="PF13231"/>
    </source>
</evidence>
<dbReference type="GO" id="GO:0009103">
    <property type="term" value="P:lipopolysaccharide biosynthetic process"/>
    <property type="evidence" value="ECO:0007669"/>
    <property type="project" value="UniProtKB-ARBA"/>
</dbReference>
<accession>A0A1G1VV30</accession>
<keyword evidence="7 8" id="KW-0472">Membrane</keyword>
<name>A0A1G1VV30_9BACT</name>
<keyword evidence="6 8" id="KW-1133">Transmembrane helix</keyword>
<feature type="transmembrane region" description="Helical" evidence="8">
    <location>
        <begin position="255"/>
        <end position="275"/>
    </location>
</feature>
<feature type="domain" description="Glycosyltransferase RgtA/B/C/D-like" evidence="9">
    <location>
        <begin position="62"/>
        <end position="215"/>
    </location>
</feature>
<keyword evidence="5 8" id="KW-0812">Transmembrane</keyword>
<evidence type="ECO:0000256" key="8">
    <source>
        <dbReference type="SAM" id="Phobius"/>
    </source>
</evidence>
<keyword evidence="2" id="KW-1003">Cell membrane</keyword>
<keyword evidence="3" id="KW-0328">Glycosyltransferase</keyword>
<feature type="transmembrane region" description="Helical" evidence="8">
    <location>
        <begin position="340"/>
        <end position="361"/>
    </location>
</feature>
<feature type="transmembrane region" description="Helical" evidence="8">
    <location>
        <begin position="287"/>
        <end position="303"/>
    </location>
</feature>
<reference evidence="10 11" key="1">
    <citation type="journal article" date="2016" name="Nat. Commun.">
        <title>Thousands of microbial genomes shed light on interconnected biogeochemical processes in an aquifer system.</title>
        <authorList>
            <person name="Anantharaman K."/>
            <person name="Brown C.T."/>
            <person name="Hug L.A."/>
            <person name="Sharon I."/>
            <person name="Castelle C.J."/>
            <person name="Probst A.J."/>
            <person name="Thomas B.C."/>
            <person name="Singh A."/>
            <person name="Wilkins M.J."/>
            <person name="Karaoz U."/>
            <person name="Brodie E.L."/>
            <person name="Williams K.H."/>
            <person name="Hubbard S.S."/>
            <person name="Banfield J.F."/>
        </authorList>
    </citation>
    <scope>NUCLEOTIDE SEQUENCE [LARGE SCALE GENOMIC DNA]</scope>
</reference>
<evidence type="ECO:0000256" key="5">
    <source>
        <dbReference type="ARBA" id="ARBA00022692"/>
    </source>
</evidence>
<comment type="caution">
    <text evidence="10">The sequence shown here is derived from an EMBL/GenBank/DDBJ whole genome shotgun (WGS) entry which is preliminary data.</text>
</comment>
<comment type="subcellular location">
    <subcellularLocation>
        <location evidence="1">Cell membrane</location>
        <topology evidence="1">Multi-pass membrane protein</topology>
    </subcellularLocation>
</comment>
<keyword evidence="4" id="KW-0808">Transferase</keyword>
<dbReference type="InterPro" id="IPR038731">
    <property type="entry name" value="RgtA/B/C-like"/>
</dbReference>
<dbReference type="PANTHER" id="PTHR33908:SF11">
    <property type="entry name" value="MEMBRANE PROTEIN"/>
    <property type="match status" value="1"/>
</dbReference>